<protein>
    <submittedName>
        <fullName evidence="1">Uncharacterized protein</fullName>
    </submittedName>
</protein>
<name>A0ABN8DK41_9VIBR</name>
<dbReference type="Proteomes" id="UP000838160">
    <property type="component" value="Unassembled WGS sequence"/>
</dbReference>
<sequence>MEVVVAFDFKEFDRLIFSSLKVGNFPSEKRYKYGEILVMKLDFDLETNVEHGYLLIPEPAAELAQFPEVYERISSVIYHCVMVSGEATKRCISMSAKNATHIRSALCEFVGVEDLLKQLYPALPKSEYVIYKSTNPTWHMIKILRNYNIHISNSLLSIKPIRVRSLFPNQTELDVEVEYISNLTIDGLKLMHSTNDYNDTQLKNLISSFDHQQHKFGVTTLIIKTAIDYSHYLAKILCSNRLL</sequence>
<reference evidence="1" key="1">
    <citation type="submission" date="2021-12" db="EMBL/GenBank/DDBJ databases">
        <authorList>
            <person name="Rodrigo-Torres L."/>
            <person name="Arahal R. D."/>
            <person name="Lucena T."/>
        </authorList>
    </citation>
    <scope>NUCLEOTIDE SEQUENCE</scope>
    <source>
        <strain evidence="1">CECT 8226</strain>
    </source>
</reference>
<dbReference type="EMBL" id="CAKLCM010000003">
    <property type="protein sequence ID" value="CAH0529427.1"/>
    <property type="molecule type" value="Genomic_DNA"/>
</dbReference>
<proteinExistence type="predicted"/>
<keyword evidence="2" id="KW-1185">Reference proteome</keyword>
<comment type="caution">
    <text evidence="1">The sequence shown here is derived from an EMBL/GenBank/DDBJ whole genome shotgun (WGS) entry which is preliminary data.</text>
</comment>
<gene>
    <name evidence="1" type="ORF">VHP8226_03214</name>
</gene>
<organism evidence="1 2">
    <name type="scientific">Vibrio hippocampi</name>
    <dbReference type="NCBI Taxonomy" id="654686"/>
    <lineage>
        <taxon>Bacteria</taxon>
        <taxon>Pseudomonadati</taxon>
        <taxon>Pseudomonadota</taxon>
        <taxon>Gammaproteobacteria</taxon>
        <taxon>Vibrionales</taxon>
        <taxon>Vibrionaceae</taxon>
        <taxon>Vibrio</taxon>
    </lineage>
</organism>
<evidence type="ECO:0000313" key="1">
    <source>
        <dbReference type="EMBL" id="CAH0529427.1"/>
    </source>
</evidence>
<evidence type="ECO:0000313" key="2">
    <source>
        <dbReference type="Proteomes" id="UP000838160"/>
    </source>
</evidence>
<accession>A0ABN8DK41</accession>